<dbReference type="PROSITE" id="PS50122">
    <property type="entry name" value="CHEB"/>
    <property type="match status" value="1"/>
</dbReference>
<comment type="catalytic activity">
    <reaction evidence="3">
        <text>[protein]-L-glutamate 5-O-methyl ester + H2O = L-glutamyl-[protein] + methanol + H(+)</text>
        <dbReference type="Rhea" id="RHEA:23236"/>
        <dbReference type="Rhea" id="RHEA-COMP:10208"/>
        <dbReference type="Rhea" id="RHEA-COMP:10311"/>
        <dbReference type="ChEBI" id="CHEBI:15377"/>
        <dbReference type="ChEBI" id="CHEBI:15378"/>
        <dbReference type="ChEBI" id="CHEBI:17790"/>
        <dbReference type="ChEBI" id="CHEBI:29973"/>
        <dbReference type="ChEBI" id="CHEBI:82795"/>
        <dbReference type="EC" id="3.1.1.61"/>
    </reaction>
</comment>
<keyword evidence="7" id="KW-1185">Reference proteome</keyword>
<evidence type="ECO:0000313" key="7">
    <source>
        <dbReference type="Proteomes" id="UP001501285"/>
    </source>
</evidence>
<evidence type="ECO:0000313" key="6">
    <source>
        <dbReference type="EMBL" id="GAA2032582.1"/>
    </source>
</evidence>
<keyword evidence="1" id="KW-0378">Hydrolase</keyword>
<dbReference type="EC" id="3.1.1.61" evidence="2"/>
<dbReference type="EMBL" id="BAAANB010000021">
    <property type="protein sequence ID" value="GAA2032582.1"/>
    <property type="molecule type" value="Genomic_DNA"/>
</dbReference>
<sequence length="318" mass="33992">MRALVASLPPDLPATVIVVLHVPSYGRSVLPRILERAGHLPARHVLDSADLVEGEILVAPPDHHLVVLDSCVRATRGPRENGHRPAIDVLFRSAARALSHRVIGVELSGVLDDGAAGMWAIRSRGGLVVVQDPEDCLYPEMPQNVMATVEADHVVPASQIGDLLGRLCREEFDPPGAPAPSALIQAETEYALLEEGAMNSVDGAAAAGFSCPDCGGTLFEIHEGGVPRYRCRVGHAWTTKALLGEQSVQLDTALWMALRSLEEKAALAAQLANRAAERGSALSQARFQDQAAEARKAANSVRRLLESRPMTNAELVDD</sequence>
<name>A0ABN2UA19_9MICO</name>
<evidence type="ECO:0000256" key="1">
    <source>
        <dbReference type="ARBA" id="ARBA00022801"/>
    </source>
</evidence>
<protein>
    <recommendedName>
        <fullName evidence="2">protein-glutamate methylesterase</fullName>
        <ecNumber evidence="2">3.1.1.61</ecNumber>
    </recommendedName>
</protein>
<reference evidence="6 7" key="1">
    <citation type="journal article" date="2019" name="Int. J. Syst. Evol. Microbiol.">
        <title>The Global Catalogue of Microorganisms (GCM) 10K type strain sequencing project: providing services to taxonomists for standard genome sequencing and annotation.</title>
        <authorList>
            <consortium name="The Broad Institute Genomics Platform"/>
            <consortium name="The Broad Institute Genome Sequencing Center for Infectious Disease"/>
            <person name="Wu L."/>
            <person name="Ma J."/>
        </authorList>
    </citation>
    <scope>NUCLEOTIDE SEQUENCE [LARGE SCALE GENOMIC DNA]</scope>
    <source>
        <strain evidence="6 7">JCM 14283</strain>
    </source>
</reference>
<dbReference type="Gene3D" id="3.40.50.180">
    <property type="entry name" value="Methylesterase CheB, C-terminal domain"/>
    <property type="match status" value="1"/>
</dbReference>
<feature type="domain" description="CheB-type methylesterase" evidence="5">
    <location>
        <begin position="1"/>
        <end position="161"/>
    </location>
</feature>
<dbReference type="CDD" id="cd16433">
    <property type="entry name" value="CheB"/>
    <property type="match status" value="1"/>
</dbReference>
<dbReference type="PANTHER" id="PTHR42872">
    <property type="entry name" value="PROTEIN-GLUTAMATE METHYLESTERASE/PROTEIN-GLUTAMINE GLUTAMINASE"/>
    <property type="match status" value="1"/>
</dbReference>
<dbReference type="InterPro" id="IPR011247">
    <property type="entry name" value="Chemotax_prot-Glu_Me-esterase"/>
</dbReference>
<comment type="caution">
    <text evidence="4">Lacks conserved residue(s) required for the propagation of feature annotation.</text>
</comment>
<evidence type="ECO:0000256" key="3">
    <source>
        <dbReference type="ARBA" id="ARBA00048267"/>
    </source>
</evidence>
<dbReference type="PANTHER" id="PTHR42872:SF6">
    <property type="entry name" value="PROTEIN-GLUTAMATE METHYLESTERASE_PROTEIN-GLUTAMINE GLUTAMINASE"/>
    <property type="match status" value="1"/>
</dbReference>
<dbReference type="Proteomes" id="UP001501285">
    <property type="component" value="Unassembled WGS sequence"/>
</dbReference>
<comment type="caution">
    <text evidence="6">The sequence shown here is derived from an EMBL/GenBank/DDBJ whole genome shotgun (WGS) entry which is preliminary data.</text>
</comment>
<dbReference type="PIRSF" id="PIRSF036461">
    <property type="entry name" value="Chmtx_methlestr"/>
    <property type="match status" value="1"/>
</dbReference>
<accession>A0ABN2UA19</accession>
<dbReference type="SUPFAM" id="SSF52738">
    <property type="entry name" value="Methylesterase CheB, C-terminal domain"/>
    <property type="match status" value="1"/>
</dbReference>
<organism evidence="6 7">
    <name type="scientific">Terrabacter terrae</name>
    <dbReference type="NCBI Taxonomy" id="318434"/>
    <lineage>
        <taxon>Bacteria</taxon>
        <taxon>Bacillati</taxon>
        <taxon>Actinomycetota</taxon>
        <taxon>Actinomycetes</taxon>
        <taxon>Micrococcales</taxon>
        <taxon>Intrasporangiaceae</taxon>
        <taxon>Terrabacter</taxon>
    </lineage>
</organism>
<proteinExistence type="predicted"/>
<gene>
    <name evidence="6" type="ORF">GCM10009740_23400</name>
</gene>
<dbReference type="InterPro" id="IPR035909">
    <property type="entry name" value="CheB_C"/>
</dbReference>
<dbReference type="InterPro" id="IPR000673">
    <property type="entry name" value="Sig_transdc_resp-reg_Me-estase"/>
</dbReference>
<dbReference type="Pfam" id="PF01339">
    <property type="entry name" value="CheB_methylest"/>
    <property type="match status" value="1"/>
</dbReference>
<evidence type="ECO:0000256" key="4">
    <source>
        <dbReference type="PROSITE-ProRule" id="PRU00050"/>
    </source>
</evidence>
<evidence type="ECO:0000259" key="5">
    <source>
        <dbReference type="PROSITE" id="PS50122"/>
    </source>
</evidence>
<evidence type="ECO:0000256" key="2">
    <source>
        <dbReference type="ARBA" id="ARBA00039140"/>
    </source>
</evidence>